<evidence type="ECO:0000256" key="7">
    <source>
        <dbReference type="ARBA" id="ARBA00023136"/>
    </source>
</evidence>
<proteinExistence type="inferred from homology"/>
<name>A0ABP3U0N5_9CLOT</name>
<evidence type="ECO:0000256" key="8">
    <source>
        <dbReference type="SAM" id="Phobius"/>
    </source>
</evidence>
<comment type="subcellular location">
    <subcellularLocation>
        <location evidence="1">Cell membrane</location>
        <topology evidence="1">Multi-pass membrane protein</topology>
    </subcellularLocation>
</comment>
<accession>A0ABP3U0N5</accession>
<feature type="transmembrane region" description="Helical" evidence="8">
    <location>
        <begin position="191"/>
        <end position="210"/>
    </location>
</feature>
<keyword evidence="4" id="KW-1003">Cell membrane</keyword>
<feature type="transmembrane region" description="Helical" evidence="8">
    <location>
        <begin position="222"/>
        <end position="243"/>
    </location>
</feature>
<feature type="transmembrane region" description="Helical" evidence="8">
    <location>
        <begin position="100"/>
        <end position="119"/>
    </location>
</feature>
<evidence type="ECO:0000256" key="4">
    <source>
        <dbReference type="ARBA" id="ARBA00022475"/>
    </source>
</evidence>
<dbReference type="PANTHER" id="PTHR36838:SF1">
    <property type="entry name" value="SLR1864 PROTEIN"/>
    <property type="match status" value="1"/>
</dbReference>
<sequence>MQSDIVNQVIVLCFVMLIGFYGRKKRIIKEEMLKGLTEMLLNITLPALLLATFNSTYSKEVMQNVIKIFFYSLGIHIFFALGSNIFTIKSKDERKKILRFVTIFSNFGFMGYPIMQGVFGNVGVFYASIFGVPFNILLLTFGVILFNKESKEDIDIKKIIFSPGIVFVIIGLATFVFKIPYPKTIYKTLEMVGAMTTPLSMMIVGANFSGVSIKSILKDLDLYYISLVRLILVPLITFGVLSLLKVDTYLLKICVILTAMPAGAMVSVFSERYDSDKSFAAKCVFTTTVLSIITIPIVITLLNKI</sequence>
<feature type="transmembrane region" description="Helical" evidence="8">
    <location>
        <begin position="249"/>
        <end position="269"/>
    </location>
</feature>
<dbReference type="EMBL" id="BAAACF010000001">
    <property type="protein sequence ID" value="GAA0722039.1"/>
    <property type="molecule type" value="Genomic_DNA"/>
</dbReference>
<keyword evidence="6 8" id="KW-1133">Transmembrane helix</keyword>
<evidence type="ECO:0000256" key="5">
    <source>
        <dbReference type="ARBA" id="ARBA00022692"/>
    </source>
</evidence>
<dbReference type="PANTHER" id="PTHR36838">
    <property type="entry name" value="AUXIN EFFLUX CARRIER FAMILY PROTEIN"/>
    <property type="match status" value="1"/>
</dbReference>
<evidence type="ECO:0000256" key="2">
    <source>
        <dbReference type="ARBA" id="ARBA00010145"/>
    </source>
</evidence>
<keyword evidence="10" id="KW-1185">Reference proteome</keyword>
<feature type="transmembrane region" description="Helical" evidence="8">
    <location>
        <begin position="281"/>
        <end position="302"/>
    </location>
</feature>
<feature type="transmembrane region" description="Helical" evidence="8">
    <location>
        <begin position="35"/>
        <end position="56"/>
    </location>
</feature>
<dbReference type="RefSeq" id="WP_343768004.1">
    <property type="nucleotide sequence ID" value="NZ_BAAACF010000001.1"/>
</dbReference>
<protein>
    <submittedName>
        <fullName evidence="9">AEC family transporter</fullName>
    </submittedName>
</protein>
<keyword evidence="5 8" id="KW-0812">Transmembrane</keyword>
<dbReference type="InterPro" id="IPR004776">
    <property type="entry name" value="Mem_transp_PIN-like"/>
</dbReference>
<gene>
    <name evidence="9" type="ORF">GCM10008905_13120</name>
</gene>
<reference evidence="10" key="1">
    <citation type="journal article" date="2019" name="Int. J. Syst. Evol. Microbiol.">
        <title>The Global Catalogue of Microorganisms (GCM) 10K type strain sequencing project: providing services to taxonomists for standard genome sequencing and annotation.</title>
        <authorList>
            <consortium name="The Broad Institute Genomics Platform"/>
            <consortium name="The Broad Institute Genome Sequencing Center for Infectious Disease"/>
            <person name="Wu L."/>
            <person name="Ma J."/>
        </authorList>
    </citation>
    <scope>NUCLEOTIDE SEQUENCE [LARGE SCALE GENOMIC DNA]</scope>
    <source>
        <strain evidence="10">JCM 1405</strain>
    </source>
</reference>
<keyword evidence="7 8" id="KW-0472">Membrane</keyword>
<dbReference type="Pfam" id="PF03547">
    <property type="entry name" value="Mem_trans"/>
    <property type="match status" value="1"/>
</dbReference>
<feature type="transmembrane region" description="Helical" evidence="8">
    <location>
        <begin position="6"/>
        <end position="23"/>
    </location>
</feature>
<evidence type="ECO:0000256" key="6">
    <source>
        <dbReference type="ARBA" id="ARBA00022989"/>
    </source>
</evidence>
<feature type="transmembrane region" description="Helical" evidence="8">
    <location>
        <begin position="159"/>
        <end position="179"/>
    </location>
</feature>
<evidence type="ECO:0000313" key="9">
    <source>
        <dbReference type="EMBL" id="GAA0722039.1"/>
    </source>
</evidence>
<organism evidence="9 10">
    <name type="scientific">Clostridium malenominatum</name>
    <dbReference type="NCBI Taxonomy" id="1539"/>
    <lineage>
        <taxon>Bacteria</taxon>
        <taxon>Bacillati</taxon>
        <taxon>Bacillota</taxon>
        <taxon>Clostridia</taxon>
        <taxon>Eubacteriales</taxon>
        <taxon>Clostridiaceae</taxon>
        <taxon>Clostridium</taxon>
    </lineage>
</organism>
<feature type="transmembrane region" description="Helical" evidence="8">
    <location>
        <begin position="125"/>
        <end position="147"/>
    </location>
</feature>
<dbReference type="Proteomes" id="UP001500339">
    <property type="component" value="Unassembled WGS sequence"/>
</dbReference>
<comment type="caution">
    <text evidence="9">The sequence shown here is derived from an EMBL/GenBank/DDBJ whole genome shotgun (WGS) entry which is preliminary data.</text>
</comment>
<keyword evidence="3" id="KW-0813">Transport</keyword>
<evidence type="ECO:0000256" key="3">
    <source>
        <dbReference type="ARBA" id="ARBA00022448"/>
    </source>
</evidence>
<evidence type="ECO:0000313" key="10">
    <source>
        <dbReference type="Proteomes" id="UP001500339"/>
    </source>
</evidence>
<evidence type="ECO:0000256" key="1">
    <source>
        <dbReference type="ARBA" id="ARBA00004651"/>
    </source>
</evidence>
<comment type="similarity">
    <text evidence="2">Belongs to the auxin efflux carrier (TC 2.A.69) family.</text>
</comment>
<dbReference type="Gene3D" id="1.20.1530.20">
    <property type="match status" value="1"/>
</dbReference>
<feature type="transmembrane region" description="Helical" evidence="8">
    <location>
        <begin position="68"/>
        <end position="88"/>
    </location>
</feature>
<dbReference type="InterPro" id="IPR038770">
    <property type="entry name" value="Na+/solute_symporter_sf"/>
</dbReference>